<sequence>MCVSQQLVELVQHLVTQLAASLTSRDQDRNRCTNVGCDRVRMAIPQGDQRNWSAIKTADLHAVLVESQQNGDANMQNILVDRMRLRYIQERICDLHRKKWVILSKQAEGTERRATAHSHVCLFLRSTSTGQINRELD</sequence>
<name>A0A813HTR3_POLGL</name>
<dbReference type="EMBL" id="CAJNNV010033017">
    <property type="protein sequence ID" value="CAE8641802.1"/>
    <property type="molecule type" value="Genomic_DNA"/>
</dbReference>
<gene>
    <name evidence="1" type="ORF">PGLA1383_LOCUS56394</name>
</gene>
<dbReference type="AlphaFoldDB" id="A0A813HTR3"/>
<proteinExistence type="predicted"/>
<keyword evidence="2" id="KW-1185">Reference proteome</keyword>
<organism evidence="1 2">
    <name type="scientific">Polarella glacialis</name>
    <name type="common">Dinoflagellate</name>
    <dbReference type="NCBI Taxonomy" id="89957"/>
    <lineage>
        <taxon>Eukaryota</taxon>
        <taxon>Sar</taxon>
        <taxon>Alveolata</taxon>
        <taxon>Dinophyceae</taxon>
        <taxon>Suessiales</taxon>
        <taxon>Suessiaceae</taxon>
        <taxon>Polarella</taxon>
    </lineage>
</organism>
<evidence type="ECO:0000313" key="2">
    <source>
        <dbReference type="Proteomes" id="UP000654075"/>
    </source>
</evidence>
<evidence type="ECO:0000313" key="1">
    <source>
        <dbReference type="EMBL" id="CAE8641802.1"/>
    </source>
</evidence>
<comment type="caution">
    <text evidence="1">The sequence shown here is derived from an EMBL/GenBank/DDBJ whole genome shotgun (WGS) entry which is preliminary data.</text>
</comment>
<dbReference type="Proteomes" id="UP000654075">
    <property type="component" value="Unassembled WGS sequence"/>
</dbReference>
<protein>
    <submittedName>
        <fullName evidence="1">Uncharacterized protein</fullName>
    </submittedName>
</protein>
<accession>A0A813HTR3</accession>
<reference evidence="1" key="1">
    <citation type="submission" date="2021-02" db="EMBL/GenBank/DDBJ databases">
        <authorList>
            <person name="Dougan E. K."/>
            <person name="Rhodes N."/>
            <person name="Thang M."/>
            <person name="Chan C."/>
        </authorList>
    </citation>
    <scope>NUCLEOTIDE SEQUENCE</scope>
</reference>